<evidence type="ECO:0000313" key="2">
    <source>
        <dbReference type="Proteomes" id="UP001519460"/>
    </source>
</evidence>
<sequence length="82" mass="9149">MGGRNRNGAAESMFPAFKTNWSRTIFSFTIFAKDLNPVAWELDQKEKLPLPTTQTAEEATLKTILSTTADFTARAEKTKPPD</sequence>
<reference evidence="1 2" key="1">
    <citation type="journal article" date="2023" name="Sci. Data">
        <title>Genome assembly of the Korean intertidal mud-creeper Batillaria attramentaria.</title>
        <authorList>
            <person name="Patra A.K."/>
            <person name="Ho P.T."/>
            <person name="Jun S."/>
            <person name="Lee S.J."/>
            <person name="Kim Y."/>
            <person name="Won Y.J."/>
        </authorList>
    </citation>
    <scope>NUCLEOTIDE SEQUENCE [LARGE SCALE GENOMIC DNA]</scope>
    <source>
        <strain evidence="1">Wonlab-2016</strain>
    </source>
</reference>
<keyword evidence="2" id="KW-1185">Reference proteome</keyword>
<name>A0ABD0KGS7_9CAEN</name>
<dbReference type="Proteomes" id="UP001519460">
    <property type="component" value="Unassembled WGS sequence"/>
</dbReference>
<gene>
    <name evidence="1" type="ORF">BaRGS_00022419</name>
</gene>
<organism evidence="1 2">
    <name type="scientific">Batillaria attramentaria</name>
    <dbReference type="NCBI Taxonomy" id="370345"/>
    <lineage>
        <taxon>Eukaryota</taxon>
        <taxon>Metazoa</taxon>
        <taxon>Spiralia</taxon>
        <taxon>Lophotrochozoa</taxon>
        <taxon>Mollusca</taxon>
        <taxon>Gastropoda</taxon>
        <taxon>Caenogastropoda</taxon>
        <taxon>Sorbeoconcha</taxon>
        <taxon>Cerithioidea</taxon>
        <taxon>Batillariidae</taxon>
        <taxon>Batillaria</taxon>
    </lineage>
</organism>
<dbReference type="EMBL" id="JACVVK020000180">
    <property type="protein sequence ID" value="KAK7486371.1"/>
    <property type="molecule type" value="Genomic_DNA"/>
</dbReference>
<comment type="caution">
    <text evidence="1">The sequence shown here is derived from an EMBL/GenBank/DDBJ whole genome shotgun (WGS) entry which is preliminary data.</text>
</comment>
<evidence type="ECO:0000313" key="1">
    <source>
        <dbReference type="EMBL" id="KAK7486371.1"/>
    </source>
</evidence>
<protein>
    <submittedName>
        <fullName evidence="1">Uncharacterized protein</fullName>
    </submittedName>
</protein>
<accession>A0ABD0KGS7</accession>
<proteinExistence type="predicted"/>
<dbReference type="AlphaFoldDB" id="A0ABD0KGS7"/>